<dbReference type="EMBL" id="CAJNNV010028129">
    <property type="protein sequence ID" value="CAE8623213.1"/>
    <property type="molecule type" value="Genomic_DNA"/>
</dbReference>
<feature type="repeat" description="ANK" evidence="1">
    <location>
        <begin position="79"/>
        <end position="111"/>
    </location>
</feature>
<proteinExistence type="predicted"/>
<dbReference type="PROSITE" id="PS50088">
    <property type="entry name" value="ANK_REPEAT"/>
    <property type="match status" value="1"/>
</dbReference>
<keyword evidence="1" id="KW-0040">ANK repeat</keyword>
<dbReference type="InterPro" id="IPR002110">
    <property type="entry name" value="Ankyrin_rpt"/>
</dbReference>
<evidence type="ECO:0000256" key="1">
    <source>
        <dbReference type="PROSITE-ProRule" id="PRU00023"/>
    </source>
</evidence>
<name>A0A813GDW0_POLGL</name>
<dbReference type="Proteomes" id="UP000654075">
    <property type="component" value="Unassembled WGS sequence"/>
</dbReference>
<evidence type="ECO:0000313" key="2">
    <source>
        <dbReference type="EMBL" id="CAE8623213.1"/>
    </source>
</evidence>
<dbReference type="Gene3D" id="1.25.40.20">
    <property type="entry name" value="Ankyrin repeat-containing domain"/>
    <property type="match status" value="1"/>
</dbReference>
<protein>
    <submittedName>
        <fullName evidence="2">Uncharacterized protein</fullName>
    </submittedName>
</protein>
<dbReference type="InterPro" id="IPR036770">
    <property type="entry name" value="Ankyrin_rpt-contain_sf"/>
</dbReference>
<dbReference type="Proteomes" id="UP000626109">
    <property type="component" value="Unassembled WGS sequence"/>
</dbReference>
<gene>
    <name evidence="2" type="ORF">PGLA1383_LOCUS40507</name>
    <name evidence="3" type="ORF">PGLA2088_LOCUS5326</name>
</gene>
<dbReference type="SUPFAM" id="SSF48403">
    <property type="entry name" value="Ankyrin repeat"/>
    <property type="match status" value="1"/>
</dbReference>
<dbReference type="AlphaFoldDB" id="A0A813GDW0"/>
<evidence type="ECO:0000313" key="4">
    <source>
        <dbReference type="Proteomes" id="UP000654075"/>
    </source>
</evidence>
<accession>A0A813GDW0</accession>
<evidence type="ECO:0000313" key="3">
    <source>
        <dbReference type="EMBL" id="CAE8647019.1"/>
    </source>
</evidence>
<organism evidence="2 4">
    <name type="scientific">Polarella glacialis</name>
    <name type="common">Dinoflagellate</name>
    <dbReference type="NCBI Taxonomy" id="89957"/>
    <lineage>
        <taxon>Eukaryota</taxon>
        <taxon>Sar</taxon>
        <taxon>Alveolata</taxon>
        <taxon>Dinophyceae</taxon>
        <taxon>Suessiales</taxon>
        <taxon>Suessiaceae</taxon>
        <taxon>Polarella</taxon>
    </lineage>
</organism>
<sequence length="194" mass="22183">MPGALESSSKPMATFLVQPVRIVDEKTIKEYFPDGTKFAKVLEQKPELDLYHLCSVGKSVARLERCLKNGPDVNKPNEMGSTALMFACTAWSPAFVSRLLEVKADVNIEDRNGATALDVVNDEIKLWEEREKQEREDCRRRRLEMEVTGTLMWDRPNVEDLEPFNEMHKLYQVQKVLQAAGARPGENRRKPGYD</sequence>
<comment type="caution">
    <text evidence="2">The sequence shown here is derived from an EMBL/GenBank/DDBJ whole genome shotgun (WGS) entry which is preliminary data.</text>
</comment>
<dbReference type="OMA" id="IGKSHAR"/>
<dbReference type="Pfam" id="PF13857">
    <property type="entry name" value="Ank_5"/>
    <property type="match status" value="1"/>
</dbReference>
<keyword evidence="4" id="KW-1185">Reference proteome</keyword>
<dbReference type="OrthoDB" id="429419at2759"/>
<reference evidence="2" key="1">
    <citation type="submission" date="2021-02" db="EMBL/GenBank/DDBJ databases">
        <authorList>
            <person name="Dougan E. K."/>
            <person name="Rhodes N."/>
            <person name="Thang M."/>
            <person name="Chan C."/>
        </authorList>
    </citation>
    <scope>NUCLEOTIDE SEQUENCE</scope>
</reference>
<dbReference type="EMBL" id="CAJNNW010005027">
    <property type="protein sequence ID" value="CAE8647019.1"/>
    <property type="molecule type" value="Genomic_DNA"/>
</dbReference>